<gene>
    <name evidence="9" type="primary">selD</name>
    <name evidence="12" type="ORF">BCR25_08390</name>
</gene>
<dbReference type="SUPFAM" id="SSF56042">
    <property type="entry name" value="PurM C-terminal domain-like"/>
    <property type="match status" value="1"/>
</dbReference>
<comment type="similarity">
    <text evidence="1 9">Belongs to the selenophosphate synthase 1 family. Class I subfamily.</text>
</comment>
<dbReference type="Gene3D" id="3.30.1330.10">
    <property type="entry name" value="PurM-like, N-terminal domain"/>
    <property type="match status" value="1"/>
</dbReference>
<feature type="binding site" evidence="9">
    <location>
        <position position="93"/>
    </location>
    <ligand>
        <name>Mg(2+)</name>
        <dbReference type="ChEBI" id="CHEBI:18420"/>
    </ligand>
</feature>
<evidence type="ECO:0000256" key="9">
    <source>
        <dbReference type="HAMAP-Rule" id="MF_00625"/>
    </source>
</evidence>
<dbReference type="HAMAP" id="MF_00625">
    <property type="entry name" value="SelD"/>
    <property type="match status" value="1"/>
</dbReference>
<dbReference type="PANTHER" id="PTHR10256:SF0">
    <property type="entry name" value="INACTIVE SELENIDE, WATER DIKINASE-LIKE PROTEIN-RELATED"/>
    <property type="match status" value="1"/>
</dbReference>
<comment type="cofactor">
    <cofactor evidence="9">
        <name>Mg(2+)</name>
        <dbReference type="ChEBI" id="CHEBI:18420"/>
    </cofactor>
    <text evidence="9">Binds 1 Mg(2+) ion per monomer.</text>
</comment>
<feature type="binding site" description="in other chain" evidence="9">
    <location>
        <position position="70"/>
    </location>
    <ligand>
        <name>ATP</name>
        <dbReference type="ChEBI" id="CHEBI:30616"/>
        <note>ligand shared between dimeric partners</note>
    </ligand>
</feature>
<evidence type="ECO:0000256" key="6">
    <source>
        <dbReference type="ARBA" id="ARBA00022840"/>
    </source>
</evidence>
<feature type="binding site" evidence="9">
    <location>
        <position position="53"/>
    </location>
    <ligand>
        <name>Mg(2+)</name>
        <dbReference type="ChEBI" id="CHEBI:18420"/>
    </ligand>
</feature>
<evidence type="ECO:0000256" key="4">
    <source>
        <dbReference type="ARBA" id="ARBA00022741"/>
    </source>
</evidence>
<keyword evidence="13" id="KW-1185">Reference proteome</keyword>
<organism evidence="12 13">
    <name type="scientific">Enterococcus termitis</name>
    <dbReference type="NCBI Taxonomy" id="332950"/>
    <lineage>
        <taxon>Bacteria</taxon>
        <taxon>Bacillati</taxon>
        <taxon>Bacillota</taxon>
        <taxon>Bacilli</taxon>
        <taxon>Lactobacillales</taxon>
        <taxon>Enterococcaceae</taxon>
        <taxon>Enterococcus</taxon>
    </lineage>
</organism>
<feature type="binding site" description="in other chain" evidence="9">
    <location>
        <position position="23"/>
    </location>
    <ligand>
        <name>ATP</name>
        <dbReference type="ChEBI" id="CHEBI:30616"/>
        <note>ligand shared between dimeric partners</note>
    </ligand>
</feature>
<dbReference type="InterPro" id="IPR036921">
    <property type="entry name" value="PurM-like_N_sf"/>
</dbReference>
<dbReference type="NCBIfam" id="TIGR00476">
    <property type="entry name" value="selD"/>
    <property type="match status" value="1"/>
</dbReference>
<dbReference type="InterPro" id="IPR016188">
    <property type="entry name" value="PurM-like_N"/>
</dbReference>
<dbReference type="GO" id="GO:0004756">
    <property type="term" value="F:selenide, water dikinase activity"/>
    <property type="evidence" value="ECO:0007669"/>
    <property type="project" value="UniProtKB-UniRule"/>
</dbReference>
<comment type="caution">
    <text evidence="12">The sequence shown here is derived from an EMBL/GenBank/DDBJ whole genome shotgun (WGS) entry which is preliminary data.</text>
</comment>
<evidence type="ECO:0000256" key="3">
    <source>
        <dbReference type="ARBA" id="ARBA00022723"/>
    </source>
</evidence>
<dbReference type="GO" id="GO:0005737">
    <property type="term" value="C:cytoplasm"/>
    <property type="evidence" value="ECO:0007669"/>
    <property type="project" value="TreeGrafter"/>
</dbReference>
<feature type="active site" evidence="9">
    <location>
        <position position="20"/>
    </location>
</feature>
<evidence type="ECO:0000313" key="12">
    <source>
        <dbReference type="EMBL" id="OEG10487.1"/>
    </source>
</evidence>
<evidence type="ECO:0000256" key="8">
    <source>
        <dbReference type="ARBA" id="ARBA00023266"/>
    </source>
</evidence>
<keyword evidence="3 9" id="KW-0479">Metal-binding</keyword>
<dbReference type="PATRIC" id="fig|332950.4.peg.780"/>
<comment type="catalytic activity">
    <reaction evidence="9">
        <text>hydrogenselenide + ATP + H2O = selenophosphate + AMP + phosphate + 2 H(+)</text>
        <dbReference type="Rhea" id="RHEA:18737"/>
        <dbReference type="ChEBI" id="CHEBI:15377"/>
        <dbReference type="ChEBI" id="CHEBI:15378"/>
        <dbReference type="ChEBI" id="CHEBI:16144"/>
        <dbReference type="ChEBI" id="CHEBI:29317"/>
        <dbReference type="ChEBI" id="CHEBI:30616"/>
        <dbReference type="ChEBI" id="CHEBI:43474"/>
        <dbReference type="ChEBI" id="CHEBI:456215"/>
        <dbReference type="EC" id="2.7.9.3"/>
    </reaction>
</comment>
<feature type="binding site" evidence="9">
    <location>
        <position position="228"/>
    </location>
    <ligand>
        <name>Mg(2+)</name>
        <dbReference type="ChEBI" id="CHEBI:18420"/>
    </ligand>
</feature>
<evidence type="ECO:0000259" key="11">
    <source>
        <dbReference type="Pfam" id="PF02769"/>
    </source>
</evidence>
<dbReference type="InterPro" id="IPR023061">
    <property type="entry name" value="SelD_I"/>
</dbReference>
<sequence>MIDKRKAVAPKKELIICGGCNAKIGPGHLDEILQDIPKTESDSLLVGFDTADDAAVIKLSEEQALIQTLDFFPTMVSDPYLFGKIAAANALSDVYAMGGKVLSAMNIVCFPEDKNLAILKEIIRGGAEKVKEAGGILVGGHSIHDASVKYGLSVTGTIHPNKLLRNNNCQLGDHLILTKPLGVGIIITAYNVGEMDQKSFDEAVGYMQTLNKDASEIIGDFQVSSCTDITGFGLLGHLHELLHGAFSACLFSSTIPILAAAKQAANEFLLTAGGQRNRNYLESFVHFEQNDFGLEEILFDPQTSGGLLVSIPETEADQLVAALQEAKIPAADFGKITTKDSWEIRVK</sequence>
<dbReference type="Gene3D" id="3.90.650.10">
    <property type="entry name" value="PurM-like C-terminal domain"/>
    <property type="match status" value="1"/>
</dbReference>
<dbReference type="Pfam" id="PF02769">
    <property type="entry name" value="AIRS_C"/>
    <property type="match status" value="1"/>
</dbReference>
<accession>A0A1E5GCU3</accession>
<dbReference type="PANTHER" id="PTHR10256">
    <property type="entry name" value="SELENIDE, WATER DIKINASE"/>
    <property type="match status" value="1"/>
</dbReference>
<dbReference type="GO" id="GO:0000287">
    <property type="term" value="F:magnesium ion binding"/>
    <property type="evidence" value="ECO:0007669"/>
    <property type="project" value="UniProtKB-UniRule"/>
</dbReference>
<keyword evidence="2 9" id="KW-0808">Transferase</keyword>
<dbReference type="EC" id="2.7.9.3" evidence="9"/>
<dbReference type="InterPro" id="IPR004536">
    <property type="entry name" value="SPS/SelD"/>
</dbReference>
<dbReference type="SUPFAM" id="SSF55326">
    <property type="entry name" value="PurM N-terminal domain-like"/>
    <property type="match status" value="1"/>
</dbReference>
<feature type="binding site" description="in other chain" evidence="9">
    <location>
        <begin position="50"/>
        <end position="52"/>
    </location>
    <ligand>
        <name>ATP</name>
        <dbReference type="ChEBI" id="CHEBI:30616"/>
        <note>ligand shared between dimeric partners</note>
    </ligand>
</feature>
<evidence type="ECO:0000259" key="10">
    <source>
        <dbReference type="Pfam" id="PF00586"/>
    </source>
</evidence>
<feature type="binding site" evidence="9">
    <location>
        <begin position="140"/>
        <end position="142"/>
    </location>
    <ligand>
        <name>ATP</name>
        <dbReference type="ChEBI" id="CHEBI:30616"/>
        <note>ligand shared between dimeric partners</note>
    </ligand>
</feature>
<dbReference type="RefSeq" id="WP_069664268.1">
    <property type="nucleotide sequence ID" value="NZ_JBHUJJ010000001.1"/>
</dbReference>
<feature type="binding site" description="in other chain" evidence="9">
    <location>
        <position position="93"/>
    </location>
    <ligand>
        <name>ATP</name>
        <dbReference type="ChEBI" id="CHEBI:30616"/>
        <note>ligand shared between dimeric partners</note>
    </ligand>
</feature>
<dbReference type="OrthoDB" id="9772934at2"/>
<dbReference type="InterPro" id="IPR010918">
    <property type="entry name" value="PurM-like_C_dom"/>
</dbReference>
<feature type="domain" description="PurM-like C-terminal" evidence="11">
    <location>
        <begin position="172"/>
        <end position="346"/>
    </location>
</feature>
<comment type="function">
    <text evidence="9">Synthesizes selenophosphate from selenide and ATP.</text>
</comment>
<protein>
    <recommendedName>
        <fullName evidence="9">Selenide, water dikinase</fullName>
        <ecNumber evidence="9">2.7.9.3</ecNumber>
    </recommendedName>
    <alternativeName>
        <fullName evidence="9">Selenium donor protein</fullName>
    </alternativeName>
    <alternativeName>
        <fullName evidence="9">Selenophosphate synthase</fullName>
    </alternativeName>
</protein>
<dbReference type="GO" id="GO:0005524">
    <property type="term" value="F:ATP binding"/>
    <property type="evidence" value="ECO:0007669"/>
    <property type="project" value="UniProtKB-UniRule"/>
</dbReference>
<keyword evidence="5 9" id="KW-0418">Kinase</keyword>
<keyword evidence="6 9" id="KW-0067">ATP-binding</keyword>
<keyword evidence="8 9" id="KW-0711">Selenium</keyword>
<evidence type="ECO:0000256" key="1">
    <source>
        <dbReference type="ARBA" id="ARBA00008026"/>
    </source>
</evidence>
<reference evidence="13" key="1">
    <citation type="submission" date="2016-09" db="EMBL/GenBank/DDBJ databases">
        <authorList>
            <person name="Gulvik C.A."/>
        </authorList>
    </citation>
    <scope>NUCLEOTIDE SEQUENCE [LARGE SCALE GENOMIC DNA]</scope>
    <source>
        <strain evidence="13">LMG 8895</strain>
    </source>
</reference>
<feature type="site" description="Important for catalytic activity" evidence="9">
    <location>
        <position position="23"/>
    </location>
</feature>
<keyword evidence="7 9" id="KW-0460">Magnesium</keyword>
<dbReference type="AlphaFoldDB" id="A0A1E5GCU3"/>
<comment type="subunit">
    <text evidence="9">Homodimer.</text>
</comment>
<dbReference type="GO" id="GO:0016260">
    <property type="term" value="P:selenocysteine biosynthetic process"/>
    <property type="evidence" value="ECO:0007669"/>
    <property type="project" value="InterPro"/>
</dbReference>
<dbReference type="Proteomes" id="UP000095094">
    <property type="component" value="Unassembled WGS sequence"/>
</dbReference>
<keyword evidence="4 9" id="KW-0547">Nucleotide-binding</keyword>
<dbReference type="CDD" id="cd02195">
    <property type="entry name" value="SelD"/>
    <property type="match status" value="1"/>
</dbReference>
<name>A0A1E5GCU3_9ENTE</name>
<feature type="domain" description="PurM-like N-terminal" evidence="10">
    <location>
        <begin position="52"/>
        <end position="157"/>
    </location>
</feature>
<evidence type="ECO:0000256" key="7">
    <source>
        <dbReference type="ARBA" id="ARBA00022842"/>
    </source>
</evidence>
<dbReference type="InterPro" id="IPR036676">
    <property type="entry name" value="PurM-like_C_sf"/>
</dbReference>
<evidence type="ECO:0000256" key="2">
    <source>
        <dbReference type="ARBA" id="ARBA00022679"/>
    </source>
</evidence>
<dbReference type="EMBL" id="MIJY01000043">
    <property type="protein sequence ID" value="OEG10487.1"/>
    <property type="molecule type" value="Genomic_DNA"/>
</dbReference>
<dbReference type="PIRSF" id="PIRSF036407">
    <property type="entry name" value="Selenphspht_syn"/>
    <property type="match status" value="1"/>
</dbReference>
<evidence type="ECO:0000256" key="5">
    <source>
        <dbReference type="ARBA" id="ARBA00022777"/>
    </source>
</evidence>
<dbReference type="Pfam" id="PF00586">
    <property type="entry name" value="AIRS"/>
    <property type="match status" value="1"/>
</dbReference>
<proteinExistence type="inferred from homology"/>
<evidence type="ECO:0000313" key="13">
    <source>
        <dbReference type="Proteomes" id="UP000095094"/>
    </source>
</evidence>